<dbReference type="GO" id="GO:0005975">
    <property type="term" value="P:carbohydrate metabolic process"/>
    <property type="evidence" value="ECO:0007669"/>
    <property type="project" value="InterPro"/>
</dbReference>
<accession>A0A9W6ZB60</accession>
<keyword evidence="5" id="KW-1185">Reference proteome</keyword>
<dbReference type="PANTHER" id="PTHR43095">
    <property type="entry name" value="SUGAR KINASE"/>
    <property type="match status" value="1"/>
</dbReference>
<dbReference type="GO" id="GO:0016301">
    <property type="term" value="F:kinase activity"/>
    <property type="evidence" value="ECO:0007669"/>
    <property type="project" value="UniProtKB-KW"/>
</dbReference>
<dbReference type="InterPro" id="IPR050406">
    <property type="entry name" value="FGGY_Carb_Kinase"/>
</dbReference>
<evidence type="ECO:0000313" key="4">
    <source>
        <dbReference type="EMBL" id="GMH49026.1"/>
    </source>
</evidence>
<dbReference type="Proteomes" id="UP001165160">
    <property type="component" value="Unassembled WGS sequence"/>
</dbReference>
<dbReference type="InterPro" id="IPR043129">
    <property type="entry name" value="ATPase_NBD"/>
</dbReference>
<dbReference type="EMBL" id="BRXX01000589">
    <property type="protein sequence ID" value="GMH49026.1"/>
    <property type="molecule type" value="Genomic_DNA"/>
</dbReference>
<dbReference type="SUPFAM" id="SSF53067">
    <property type="entry name" value="Actin-like ATPase domain"/>
    <property type="match status" value="2"/>
</dbReference>
<dbReference type="PANTHER" id="PTHR43095:SF2">
    <property type="entry name" value="GLUCONOKINASE"/>
    <property type="match status" value="1"/>
</dbReference>
<comment type="caution">
    <text evidence="4">The sequence shown here is derived from an EMBL/GenBank/DDBJ whole genome shotgun (WGS) entry which is preliminary data.</text>
</comment>
<protein>
    <recommendedName>
        <fullName evidence="3">Carbohydrate kinase FGGY C-terminal domain-containing protein</fullName>
    </recommendedName>
</protein>
<dbReference type="AlphaFoldDB" id="A0A9W6ZB60"/>
<gene>
    <name evidence="4" type="ORF">TrVE_jg4216</name>
</gene>
<sequence length="395" mass="44178">MNLVGLNYKGEQVTRFMLYSNSRESRCKKTEEDRLNTGTPEHSSYGEGQIFDLKGESVWEDVTVLGSIVSAVISRWTDSVLKMSYSEASWTGMFNLKTFEWDVGGCKLPGVEDFNDNEFRIRDNVKFNFAGRWPEIQNAKIYRGVGDGGCANVGSLCLDAKRVAVTIGTSAAVRVVSEDVGYFSKGLWCYRIDARRKLVGGALTDGGSAVEWWENMYGEKLSEEVVGEAMGKDDCGVIAVPFLEGERSVRWRDNANCTIYGMNRSTTKVDVLRAIFDSISFGICRILDEMVKCDIVKRDDAVLVCSGGALEKNGLWRRLICDVSGFNLCDFGEGSATSRGVAILIKEDYEGRKYVPSPEQLEKDTVLTPNWTRHQLLREKMLKQGRLIEAVAEIW</sequence>
<evidence type="ECO:0000256" key="1">
    <source>
        <dbReference type="ARBA" id="ARBA00022679"/>
    </source>
</evidence>
<dbReference type="Pfam" id="PF02782">
    <property type="entry name" value="FGGY_C"/>
    <property type="match status" value="1"/>
</dbReference>
<evidence type="ECO:0000256" key="2">
    <source>
        <dbReference type="ARBA" id="ARBA00022777"/>
    </source>
</evidence>
<keyword evidence="1" id="KW-0808">Transferase</keyword>
<evidence type="ECO:0000313" key="5">
    <source>
        <dbReference type="Proteomes" id="UP001165160"/>
    </source>
</evidence>
<name>A0A9W6ZB60_9STRA</name>
<organism evidence="4 5">
    <name type="scientific">Triparma verrucosa</name>
    <dbReference type="NCBI Taxonomy" id="1606542"/>
    <lineage>
        <taxon>Eukaryota</taxon>
        <taxon>Sar</taxon>
        <taxon>Stramenopiles</taxon>
        <taxon>Ochrophyta</taxon>
        <taxon>Bolidophyceae</taxon>
        <taxon>Parmales</taxon>
        <taxon>Triparmaceae</taxon>
        <taxon>Triparma</taxon>
    </lineage>
</organism>
<proteinExistence type="predicted"/>
<feature type="domain" description="Carbohydrate kinase FGGY C-terminal" evidence="3">
    <location>
        <begin position="164"/>
        <end position="344"/>
    </location>
</feature>
<dbReference type="Gene3D" id="3.30.420.40">
    <property type="match status" value="2"/>
</dbReference>
<keyword evidence="2" id="KW-0418">Kinase</keyword>
<reference evidence="5" key="1">
    <citation type="journal article" date="2023" name="Commun. Biol.">
        <title>Genome analysis of Parmales, the sister group of diatoms, reveals the evolutionary specialization of diatoms from phago-mixotrophs to photoautotrophs.</title>
        <authorList>
            <person name="Ban H."/>
            <person name="Sato S."/>
            <person name="Yoshikawa S."/>
            <person name="Yamada K."/>
            <person name="Nakamura Y."/>
            <person name="Ichinomiya M."/>
            <person name="Sato N."/>
            <person name="Blanc-Mathieu R."/>
            <person name="Endo H."/>
            <person name="Kuwata A."/>
            <person name="Ogata H."/>
        </authorList>
    </citation>
    <scope>NUCLEOTIDE SEQUENCE [LARGE SCALE GENOMIC DNA]</scope>
    <source>
        <strain evidence="5">NIES 3699</strain>
    </source>
</reference>
<dbReference type="InterPro" id="IPR018485">
    <property type="entry name" value="FGGY_C"/>
</dbReference>
<evidence type="ECO:0000259" key="3">
    <source>
        <dbReference type="Pfam" id="PF02782"/>
    </source>
</evidence>